<dbReference type="PROSITE" id="PS51471">
    <property type="entry name" value="FE2OG_OXY"/>
    <property type="match status" value="1"/>
</dbReference>
<dbReference type="GO" id="GO:0005506">
    <property type="term" value="F:iron ion binding"/>
    <property type="evidence" value="ECO:0007669"/>
    <property type="project" value="InterPro"/>
</dbReference>
<keyword evidence="4" id="KW-0223">Dioxygenase</keyword>
<dbReference type="EMBL" id="DQAY01000040">
    <property type="protein sequence ID" value="HCO22608.1"/>
    <property type="molecule type" value="Genomic_DNA"/>
</dbReference>
<keyword evidence="6" id="KW-0408">Iron</keyword>
<dbReference type="SMART" id="SM00702">
    <property type="entry name" value="P4Hc"/>
    <property type="match status" value="1"/>
</dbReference>
<evidence type="ECO:0000256" key="1">
    <source>
        <dbReference type="ARBA" id="ARBA00001961"/>
    </source>
</evidence>
<dbReference type="InterPro" id="IPR006620">
    <property type="entry name" value="Pro_4_hyd_alph"/>
</dbReference>
<name>A0A3D3R323_9PLAN</name>
<dbReference type="PANTHER" id="PTHR10869:SF236">
    <property type="entry name" value="PROLYL 4-HYDROXYLASE ALPHA SUBUNIT DOMAIN-CONTAINING PROTEIN"/>
    <property type="match status" value="1"/>
</dbReference>
<evidence type="ECO:0000256" key="3">
    <source>
        <dbReference type="ARBA" id="ARBA00022896"/>
    </source>
</evidence>
<evidence type="ECO:0000256" key="6">
    <source>
        <dbReference type="ARBA" id="ARBA00023004"/>
    </source>
</evidence>
<dbReference type="AlphaFoldDB" id="A0A3D3R323"/>
<dbReference type="SUPFAM" id="SSF51197">
    <property type="entry name" value="Clavaminate synthase-like"/>
    <property type="match status" value="1"/>
</dbReference>
<reference evidence="8 9" key="1">
    <citation type="journal article" date="2018" name="Nat. Biotechnol.">
        <title>A standardized bacterial taxonomy based on genome phylogeny substantially revises the tree of life.</title>
        <authorList>
            <person name="Parks D.H."/>
            <person name="Chuvochina M."/>
            <person name="Waite D.W."/>
            <person name="Rinke C."/>
            <person name="Skarshewski A."/>
            <person name="Chaumeil P.A."/>
            <person name="Hugenholtz P."/>
        </authorList>
    </citation>
    <scope>NUCLEOTIDE SEQUENCE [LARGE SCALE GENOMIC DNA]</scope>
    <source>
        <strain evidence="8">UBA9375</strain>
    </source>
</reference>
<dbReference type="GO" id="GO:0004656">
    <property type="term" value="F:procollagen-proline 4-dioxygenase activity"/>
    <property type="evidence" value="ECO:0007669"/>
    <property type="project" value="TreeGrafter"/>
</dbReference>
<dbReference type="InterPro" id="IPR005123">
    <property type="entry name" value="Oxoglu/Fe-dep_dioxygenase_dom"/>
</dbReference>
<evidence type="ECO:0000313" key="9">
    <source>
        <dbReference type="Proteomes" id="UP000263642"/>
    </source>
</evidence>
<sequence>MHGIVNWLDPQILMIDQFLTPEECESYINYSEYLGYELADVDFYGVRKQSNQIRTNERADIESQELADKLWNELRNYPLPSSELGNPAGLSPFIRFYRYQGNQRFNFHKDGVKKYSNYESQFTVLIYLNSIKQGGETIFRKNAIKVQPQSGRCLLFAHDLWHSGLAVTDEEIKYVMRSDLYYLQNKSFDAES</sequence>
<comment type="caution">
    <text evidence="8">The sequence shown here is derived from an EMBL/GenBank/DDBJ whole genome shotgun (WGS) entry which is preliminary data.</text>
</comment>
<evidence type="ECO:0000313" key="8">
    <source>
        <dbReference type="EMBL" id="HCO22608.1"/>
    </source>
</evidence>
<gene>
    <name evidence="8" type="ORF">DIT97_05915</name>
</gene>
<dbReference type="Proteomes" id="UP000263642">
    <property type="component" value="Unassembled WGS sequence"/>
</dbReference>
<dbReference type="PANTHER" id="PTHR10869">
    <property type="entry name" value="PROLYL 4-HYDROXYLASE ALPHA SUBUNIT"/>
    <property type="match status" value="1"/>
</dbReference>
<dbReference type="Pfam" id="PF13640">
    <property type="entry name" value="2OG-FeII_Oxy_3"/>
    <property type="match status" value="1"/>
</dbReference>
<proteinExistence type="predicted"/>
<evidence type="ECO:0000259" key="7">
    <source>
        <dbReference type="PROSITE" id="PS51471"/>
    </source>
</evidence>
<protein>
    <submittedName>
        <fullName evidence="8">Oxidoreductase, 2OG-Fe(II) oxygenase</fullName>
    </submittedName>
</protein>
<keyword evidence="3" id="KW-0847">Vitamin C</keyword>
<comment type="cofactor">
    <cofactor evidence="1">
        <name>L-ascorbate</name>
        <dbReference type="ChEBI" id="CHEBI:38290"/>
    </cofactor>
</comment>
<keyword evidence="2" id="KW-0479">Metal-binding</keyword>
<feature type="domain" description="Fe2OG dioxygenase" evidence="7">
    <location>
        <begin position="88"/>
        <end position="182"/>
    </location>
</feature>
<dbReference type="InterPro" id="IPR044862">
    <property type="entry name" value="Pro_4_hyd_alph_FE2OG_OXY"/>
</dbReference>
<keyword evidence="5" id="KW-0560">Oxidoreductase</keyword>
<dbReference type="Gene3D" id="2.60.120.620">
    <property type="entry name" value="q2cbj1_9rhob like domain"/>
    <property type="match status" value="1"/>
</dbReference>
<dbReference type="InterPro" id="IPR045054">
    <property type="entry name" value="P4HA-like"/>
</dbReference>
<evidence type="ECO:0000256" key="2">
    <source>
        <dbReference type="ARBA" id="ARBA00022723"/>
    </source>
</evidence>
<organism evidence="8 9">
    <name type="scientific">Gimesia maris</name>
    <dbReference type="NCBI Taxonomy" id="122"/>
    <lineage>
        <taxon>Bacteria</taxon>
        <taxon>Pseudomonadati</taxon>
        <taxon>Planctomycetota</taxon>
        <taxon>Planctomycetia</taxon>
        <taxon>Planctomycetales</taxon>
        <taxon>Planctomycetaceae</taxon>
        <taxon>Gimesia</taxon>
    </lineage>
</organism>
<dbReference type="GO" id="GO:0031418">
    <property type="term" value="F:L-ascorbic acid binding"/>
    <property type="evidence" value="ECO:0007669"/>
    <property type="project" value="UniProtKB-KW"/>
</dbReference>
<evidence type="ECO:0000256" key="4">
    <source>
        <dbReference type="ARBA" id="ARBA00022964"/>
    </source>
</evidence>
<accession>A0A3D3R323</accession>
<evidence type="ECO:0000256" key="5">
    <source>
        <dbReference type="ARBA" id="ARBA00023002"/>
    </source>
</evidence>